<dbReference type="InterPro" id="IPR015424">
    <property type="entry name" value="PyrdxlP-dep_Trfase"/>
</dbReference>
<dbReference type="RefSeq" id="WP_067311368.1">
    <property type="nucleotide sequence ID" value="NZ_CP016279.1"/>
</dbReference>
<comment type="similarity">
    <text evidence="2 6">Belongs to the class-I pyridoxal-phosphate-dependent aminotransferase family.</text>
</comment>
<dbReference type="SUPFAM" id="SSF53383">
    <property type="entry name" value="PLP-dependent transferases"/>
    <property type="match status" value="1"/>
</dbReference>
<keyword evidence="4 6" id="KW-0808">Transferase</keyword>
<feature type="domain" description="Aminotransferase class I/classII large" evidence="7">
    <location>
        <begin position="33"/>
        <end position="381"/>
    </location>
</feature>
<dbReference type="InterPro" id="IPR015421">
    <property type="entry name" value="PyrdxlP-dep_Trfase_major"/>
</dbReference>
<evidence type="ECO:0000256" key="4">
    <source>
        <dbReference type="ARBA" id="ARBA00022679"/>
    </source>
</evidence>
<evidence type="ECO:0000256" key="6">
    <source>
        <dbReference type="RuleBase" id="RU000481"/>
    </source>
</evidence>
<dbReference type="GO" id="GO:0030170">
    <property type="term" value="F:pyridoxal phosphate binding"/>
    <property type="evidence" value="ECO:0007669"/>
    <property type="project" value="InterPro"/>
</dbReference>
<dbReference type="PROSITE" id="PS00105">
    <property type="entry name" value="AA_TRANSFER_CLASS_1"/>
    <property type="match status" value="1"/>
</dbReference>
<dbReference type="InterPro" id="IPR004839">
    <property type="entry name" value="Aminotransferase_I/II_large"/>
</dbReference>
<dbReference type="Proteomes" id="UP000092659">
    <property type="component" value="Chromosome"/>
</dbReference>
<evidence type="ECO:0000256" key="2">
    <source>
        <dbReference type="ARBA" id="ARBA00007441"/>
    </source>
</evidence>
<dbReference type="STRING" id="68214.AVL59_31670"/>
<keyword evidence="3 6" id="KW-0032">Aminotransferase</keyword>
<evidence type="ECO:0000259" key="7">
    <source>
        <dbReference type="Pfam" id="PF00155"/>
    </source>
</evidence>
<evidence type="ECO:0000313" key="8">
    <source>
        <dbReference type="EMBL" id="ANP53491.1"/>
    </source>
</evidence>
<dbReference type="EC" id="2.6.1.-" evidence="6"/>
<dbReference type="KEGG" id="sgs:AVL59_31670"/>
<gene>
    <name evidence="8" type="ORF">AVL59_31670</name>
    <name evidence="9" type="ORF">J2Z21_007692</name>
</gene>
<name>A0A1B1B3Z8_9ACTN</name>
<dbReference type="Proteomes" id="UP001519309">
    <property type="component" value="Unassembled WGS sequence"/>
</dbReference>
<evidence type="ECO:0000313" key="9">
    <source>
        <dbReference type="EMBL" id="MBP2054682.1"/>
    </source>
</evidence>
<dbReference type="GO" id="GO:0008483">
    <property type="term" value="F:transaminase activity"/>
    <property type="evidence" value="ECO:0007669"/>
    <property type="project" value="UniProtKB-KW"/>
</dbReference>
<dbReference type="InterPro" id="IPR004838">
    <property type="entry name" value="NHTrfase_class1_PyrdxlP-BS"/>
</dbReference>
<sequence>MPTLSERSRVFRPQPMFEILAAAQELEQRGLPVIHLEIGDTKGFVNPHVVRELRTVTENPQLGYVASGGTPALRQAFARQYAAEKGVAFTERNVVVAPANALISQYLGVTCDPGDAVLIPDPGFPTYFLGAEFNGLRVITYPLDPADGWNPDPDAVEELVRQNPDVRCLLVNSPSNPLGTVMEPGRLQALLDLADRHGLHCLFDETYKNLVFDGDTPAPLHRPGVTYLYSLSKDAAAPGLRVGCAVSENTELIGKLVDYSSLFFSCGPGLMQEAALAYVTRDDSAEFARGIREEITARVEKADKILAECEELSYVRPSAAFYLFLDISSTGLGAREFAYRLLREQQVCVCPGDSFGQQGAGCVRVTLAGDPVELEDGLRRLAAFVRSARTEAEAHR</sequence>
<dbReference type="GO" id="GO:0006520">
    <property type="term" value="P:amino acid metabolic process"/>
    <property type="evidence" value="ECO:0007669"/>
    <property type="project" value="InterPro"/>
</dbReference>
<protein>
    <recommendedName>
        <fullName evidence="6">Aminotransferase</fullName>
        <ecNumber evidence="6">2.6.1.-</ecNumber>
    </recommendedName>
</protein>
<dbReference type="OrthoDB" id="9763453at2"/>
<organism evidence="8 10">
    <name type="scientific">Streptomyces griseochromogenes</name>
    <dbReference type="NCBI Taxonomy" id="68214"/>
    <lineage>
        <taxon>Bacteria</taxon>
        <taxon>Bacillati</taxon>
        <taxon>Actinomycetota</taxon>
        <taxon>Actinomycetes</taxon>
        <taxon>Kitasatosporales</taxon>
        <taxon>Streptomycetaceae</taxon>
        <taxon>Streptomyces</taxon>
    </lineage>
</organism>
<dbReference type="Pfam" id="PF00155">
    <property type="entry name" value="Aminotran_1_2"/>
    <property type="match status" value="1"/>
</dbReference>
<accession>A0A1B1B3Z8</accession>
<keyword evidence="11" id="KW-1185">Reference proteome</keyword>
<evidence type="ECO:0000313" key="11">
    <source>
        <dbReference type="Proteomes" id="UP001519309"/>
    </source>
</evidence>
<comment type="cofactor">
    <cofactor evidence="1 6">
        <name>pyridoxal 5'-phosphate</name>
        <dbReference type="ChEBI" id="CHEBI:597326"/>
    </cofactor>
</comment>
<dbReference type="Gene3D" id="3.40.640.10">
    <property type="entry name" value="Type I PLP-dependent aspartate aminotransferase-like (Major domain)"/>
    <property type="match status" value="1"/>
</dbReference>
<dbReference type="AlphaFoldDB" id="A0A1B1B3Z8"/>
<keyword evidence="5" id="KW-0663">Pyridoxal phosphate</keyword>
<dbReference type="CDD" id="cd00609">
    <property type="entry name" value="AAT_like"/>
    <property type="match status" value="1"/>
</dbReference>
<reference evidence="8 10" key="1">
    <citation type="submission" date="2016-06" db="EMBL/GenBank/DDBJ databases">
        <title>Complete genome sequence of Streptomyces griseochromogenes ATCC 14511, the Blasticidin S producer.</title>
        <authorList>
            <person name="Wu L."/>
        </authorList>
    </citation>
    <scope>NUCLEOTIDE SEQUENCE [LARGE SCALE GENOMIC DNA]</scope>
    <source>
        <strain evidence="8 10">ATCC 14511</strain>
    </source>
</reference>
<evidence type="ECO:0000313" key="10">
    <source>
        <dbReference type="Proteomes" id="UP000092659"/>
    </source>
</evidence>
<dbReference type="PANTHER" id="PTHR46383">
    <property type="entry name" value="ASPARTATE AMINOTRANSFERASE"/>
    <property type="match status" value="1"/>
</dbReference>
<dbReference type="EMBL" id="JAGGLP010000023">
    <property type="protein sequence ID" value="MBP2054682.1"/>
    <property type="molecule type" value="Genomic_DNA"/>
</dbReference>
<proteinExistence type="inferred from homology"/>
<reference evidence="9 11" key="2">
    <citation type="submission" date="2021-03" db="EMBL/GenBank/DDBJ databases">
        <title>Genomic Encyclopedia of Type Strains, Phase IV (KMG-IV): sequencing the most valuable type-strain genomes for metagenomic binning, comparative biology and taxonomic classification.</title>
        <authorList>
            <person name="Goeker M."/>
        </authorList>
    </citation>
    <scope>NUCLEOTIDE SEQUENCE [LARGE SCALE GENOMIC DNA]</scope>
    <source>
        <strain evidence="9 11">DSM 40499</strain>
    </source>
</reference>
<evidence type="ECO:0000256" key="3">
    <source>
        <dbReference type="ARBA" id="ARBA00022576"/>
    </source>
</evidence>
<evidence type="ECO:0000256" key="5">
    <source>
        <dbReference type="ARBA" id="ARBA00022898"/>
    </source>
</evidence>
<dbReference type="EMBL" id="CP016279">
    <property type="protein sequence ID" value="ANP53491.1"/>
    <property type="molecule type" value="Genomic_DNA"/>
</dbReference>
<dbReference type="InterPro" id="IPR050596">
    <property type="entry name" value="AspAT/PAT-like"/>
</dbReference>
<evidence type="ECO:0000256" key="1">
    <source>
        <dbReference type="ARBA" id="ARBA00001933"/>
    </source>
</evidence>